<accession>A0A0S4JLC4</accession>
<evidence type="ECO:0000256" key="1">
    <source>
        <dbReference type="SAM" id="MobiDB-lite"/>
    </source>
</evidence>
<dbReference type="PANTHER" id="PTHR46763">
    <property type="entry name" value="DYNEIN REGULATORY COMPLEX PROTEIN 8"/>
    <property type="match status" value="1"/>
</dbReference>
<name>A0A0S4JLC4_BODSA</name>
<protein>
    <recommendedName>
        <fullName evidence="4">EF-hand domain-containing protein</fullName>
    </recommendedName>
</protein>
<gene>
    <name evidence="2" type="ORF">BSAL_36620</name>
</gene>
<reference evidence="3" key="1">
    <citation type="submission" date="2015-09" db="EMBL/GenBank/DDBJ databases">
        <authorList>
            <consortium name="Pathogen Informatics"/>
        </authorList>
    </citation>
    <scope>NUCLEOTIDE SEQUENCE [LARGE SCALE GENOMIC DNA]</scope>
    <source>
        <strain evidence="3">Lake Konstanz</strain>
    </source>
</reference>
<sequence length="246" mass="27985">MDDCFHDASKLPCVFFLSRFFSSTPMPPKGKKEKKGGKGKKGKKGGDGGATFADFLDDMFFISQNDRELMRDTMKQKIQEAFSYFQDRSKDLADIRELGVLIRYLGLNPTIQQLAIIQPMVEDTETGNYIVYSKFEALMIDLLETKQLKFTEPGPDGMPQQLTSLIYRDTEDTIQKCFDVLWEELGKKVDQDRCKYIDGEALRELLMKPGSVEAFDDPDMQDFLAAAQDVGTSNIKEDMFVMLALE</sequence>
<proteinExistence type="predicted"/>
<dbReference type="Proteomes" id="UP000051952">
    <property type="component" value="Unassembled WGS sequence"/>
</dbReference>
<evidence type="ECO:0000313" key="2">
    <source>
        <dbReference type="EMBL" id="CUG92306.1"/>
    </source>
</evidence>
<evidence type="ECO:0000313" key="3">
    <source>
        <dbReference type="Proteomes" id="UP000051952"/>
    </source>
</evidence>
<dbReference type="AlphaFoldDB" id="A0A0S4JLC4"/>
<dbReference type="EMBL" id="CYKH01002030">
    <property type="protein sequence ID" value="CUG92306.1"/>
    <property type="molecule type" value="Genomic_DNA"/>
</dbReference>
<dbReference type="InterPro" id="IPR011992">
    <property type="entry name" value="EF-hand-dom_pair"/>
</dbReference>
<dbReference type="OrthoDB" id="10260307at2759"/>
<dbReference type="VEuPathDB" id="TriTrypDB:BSAL_36620"/>
<feature type="region of interest" description="Disordered" evidence="1">
    <location>
        <begin position="25"/>
        <end position="46"/>
    </location>
</feature>
<feature type="compositionally biased region" description="Basic residues" evidence="1">
    <location>
        <begin position="29"/>
        <end position="43"/>
    </location>
</feature>
<dbReference type="SUPFAM" id="SSF47473">
    <property type="entry name" value="EF-hand"/>
    <property type="match status" value="1"/>
</dbReference>
<dbReference type="Gene3D" id="1.10.238.10">
    <property type="entry name" value="EF-hand"/>
    <property type="match status" value="1"/>
</dbReference>
<evidence type="ECO:0008006" key="4">
    <source>
        <dbReference type="Google" id="ProtNLM"/>
    </source>
</evidence>
<dbReference type="PANTHER" id="PTHR46763:SF1">
    <property type="entry name" value="DYNEIN REGULATORY COMPLEX PROTEIN 8"/>
    <property type="match status" value="1"/>
</dbReference>
<keyword evidence="3" id="KW-1185">Reference proteome</keyword>
<organism evidence="2 3">
    <name type="scientific">Bodo saltans</name>
    <name type="common">Flagellated protozoan</name>
    <dbReference type="NCBI Taxonomy" id="75058"/>
    <lineage>
        <taxon>Eukaryota</taxon>
        <taxon>Discoba</taxon>
        <taxon>Euglenozoa</taxon>
        <taxon>Kinetoplastea</taxon>
        <taxon>Metakinetoplastina</taxon>
        <taxon>Eubodonida</taxon>
        <taxon>Bodonidae</taxon>
        <taxon>Bodo</taxon>
    </lineage>
</organism>